<dbReference type="PANTHER" id="PTHR22939">
    <property type="entry name" value="SERINE PROTEASE FAMILY S1C HTRA-RELATED"/>
    <property type="match status" value="1"/>
</dbReference>
<dbReference type="Gene3D" id="2.40.10.120">
    <property type="match status" value="1"/>
</dbReference>
<dbReference type="GO" id="GO:0006508">
    <property type="term" value="P:proteolysis"/>
    <property type="evidence" value="ECO:0007669"/>
    <property type="project" value="UniProtKB-KW"/>
</dbReference>
<protein>
    <recommendedName>
        <fullName evidence="5">Probable periplasmic serine endoprotease DegP-like</fullName>
        <ecNumber evidence="4">3.4.21.107</ecNumber>
    </recommendedName>
    <alternativeName>
        <fullName evidence="11">Protease Do</fullName>
    </alternativeName>
</protein>
<dbReference type="Gene3D" id="2.30.42.10">
    <property type="match status" value="1"/>
</dbReference>
<sequence>MLKRKEFIIGAAAGLLVAVVATAGGLIRWPGMDGSLLSVSGPITPSAGAPGAAFGPPPGAPVSFADIFTQVAPAVVQIDVRTRVPRGEAQTFQIPGLPFEFEGPEGEAPEGETTLGAGSGFFISEDGYIVTNNHVIANAEEITVRLADNRELPARLVGRDESTDLAVIKVDGGRFPYVSFEESAEPRVGDWVIAVGNPFGLGGTATAGIVSAKSRDLQDVSSNYVDYIQIDAAINRGNSGGPTFDIYGRVIGVNTAIFSPTGGSIGIGFAIPANTAKTITDRLMRGEQIERGYLGVTIGDLEPYREAMGVDRQQNGALIIDVTPGGPAARGGVRPGDIVVELNEQPVVDSTDLTRKVGAAAVNDTLEVIVLRGDRRLVARVQAAKRPPQSELDAQQAPSRRPVPEASPGQALAGLTVAPMTPELRAKYDIPAGVNGVVVVAEARIGQSRFVPGIVILQAGVTPVRSIADIQAEIARARAAGREEFFILAWSPDGNGPVLLDVPRQSATRSRAPATTQ</sequence>
<dbReference type="Proteomes" id="UP000548978">
    <property type="component" value="Unassembled WGS sequence"/>
</dbReference>
<dbReference type="Gene3D" id="2.30.42.60">
    <property type="match status" value="1"/>
</dbReference>
<comment type="catalytic activity">
    <reaction evidence="1">
        <text>Acts on substrates that are at least partially unfolded. The cleavage site P1 residue is normally between a pair of hydrophobic residues, such as Val-|-Val.</text>
        <dbReference type="EC" id="3.4.21.107"/>
    </reaction>
</comment>
<evidence type="ECO:0000313" key="15">
    <source>
        <dbReference type="Proteomes" id="UP000548978"/>
    </source>
</evidence>
<accession>A0A7W9A384</accession>
<proteinExistence type="inferred from homology"/>
<evidence type="ECO:0000256" key="7">
    <source>
        <dbReference type="ARBA" id="ARBA00022764"/>
    </source>
</evidence>
<dbReference type="SUPFAM" id="SSF50494">
    <property type="entry name" value="Trypsin-like serine proteases"/>
    <property type="match status" value="1"/>
</dbReference>
<evidence type="ECO:0000256" key="11">
    <source>
        <dbReference type="ARBA" id="ARBA00032850"/>
    </source>
</evidence>
<dbReference type="InterPro" id="IPR009003">
    <property type="entry name" value="Peptidase_S1_PA"/>
</dbReference>
<evidence type="ECO:0000256" key="1">
    <source>
        <dbReference type="ARBA" id="ARBA00001772"/>
    </source>
</evidence>
<dbReference type="AlphaFoldDB" id="A0A7W9A384"/>
<evidence type="ECO:0000256" key="6">
    <source>
        <dbReference type="ARBA" id="ARBA00022670"/>
    </source>
</evidence>
<keyword evidence="10" id="KW-0346">Stress response</keyword>
<keyword evidence="7" id="KW-0574">Periplasm</keyword>
<keyword evidence="15" id="KW-1185">Reference proteome</keyword>
<dbReference type="RefSeq" id="WP_123287813.1">
    <property type="nucleotide sequence ID" value="NZ_JACIJB010000004.1"/>
</dbReference>
<dbReference type="EC" id="3.4.21.107" evidence="4"/>
<organism evidence="14 15">
    <name type="scientific">Brevundimonas halotolerans</name>
    <dbReference type="NCBI Taxonomy" id="69670"/>
    <lineage>
        <taxon>Bacteria</taxon>
        <taxon>Pseudomonadati</taxon>
        <taxon>Pseudomonadota</taxon>
        <taxon>Alphaproteobacteria</taxon>
        <taxon>Caulobacterales</taxon>
        <taxon>Caulobacteraceae</taxon>
        <taxon>Brevundimonas</taxon>
    </lineage>
</organism>
<keyword evidence="8 14" id="KW-0378">Hydrolase</keyword>
<dbReference type="SMART" id="SM00228">
    <property type="entry name" value="PDZ"/>
    <property type="match status" value="1"/>
</dbReference>
<evidence type="ECO:0000256" key="9">
    <source>
        <dbReference type="ARBA" id="ARBA00022825"/>
    </source>
</evidence>
<dbReference type="InterPro" id="IPR036034">
    <property type="entry name" value="PDZ_sf"/>
</dbReference>
<evidence type="ECO:0000313" key="14">
    <source>
        <dbReference type="EMBL" id="MBB5660642.1"/>
    </source>
</evidence>
<dbReference type="SUPFAM" id="SSF50156">
    <property type="entry name" value="PDZ domain-like"/>
    <property type="match status" value="1"/>
</dbReference>
<comment type="subcellular location">
    <subcellularLocation>
        <location evidence="2">Periplasm</location>
    </subcellularLocation>
</comment>
<reference evidence="14 15" key="1">
    <citation type="submission" date="2020-08" db="EMBL/GenBank/DDBJ databases">
        <title>Genomic Encyclopedia of Type Strains, Phase IV (KMG-IV): sequencing the most valuable type-strain genomes for metagenomic binning, comparative biology and taxonomic classification.</title>
        <authorList>
            <person name="Goeker M."/>
        </authorList>
    </citation>
    <scope>NUCLEOTIDE SEQUENCE [LARGE SCALE GENOMIC DNA]</scope>
    <source>
        <strain evidence="14 15">DSM 24448</strain>
    </source>
</reference>
<feature type="region of interest" description="Disordered" evidence="12">
    <location>
        <begin position="382"/>
        <end position="413"/>
    </location>
</feature>
<name>A0A7W9A384_9CAUL</name>
<dbReference type="Pfam" id="PF13180">
    <property type="entry name" value="PDZ_2"/>
    <property type="match status" value="1"/>
</dbReference>
<evidence type="ECO:0000256" key="8">
    <source>
        <dbReference type="ARBA" id="ARBA00022801"/>
    </source>
</evidence>
<dbReference type="GO" id="GO:0004252">
    <property type="term" value="F:serine-type endopeptidase activity"/>
    <property type="evidence" value="ECO:0007669"/>
    <property type="project" value="InterPro"/>
</dbReference>
<dbReference type="PRINTS" id="PR00834">
    <property type="entry name" value="PROTEASES2C"/>
</dbReference>
<evidence type="ECO:0000256" key="12">
    <source>
        <dbReference type="SAM" id="MobiDB-lite"/>
    </source>
</evidence>
<keyword evidence="9" id="KW-0720">Serine protease</keyword>
<dbReference type="Pfam" id="PF13365">
    <property type="entry name" value="Trypsin_2"/>
    <property type="match status" value="1"/>
</dbReference>
<keyword evidence="6 14" id="KW-0645">Protease</keyword>
<dbReference type="GO" id="GO:0042597">
    <property type="term" value="C:periplasmic space"/>
    <property type="evidence" value="ECO:0007669"/>
    <property type="project" value="UniProtKB-SubCell"/>
</dbReference>
<dbReference type="PANTHER" id="PTHR22939:SF130">
    <property type="entry name" value="PERIPLASMIC SERINE ENDOPROTEASE DEGP-LIKE-RELATED"/>
    <property type="match status" value="1"/>
</dbReference>
<feature type="domain" description="PDZ" evidence="13">
    <location>
        <begin position="283"/>
        <end position="377"/>
    </location>
</feature>
<gene>
    <name evidence="14" type="ORF">FHS65_001388</name>
</gene>
<evidence type="ECO:0000256" key="10">
    <source>
        <dbReference type="ARBA" id="ARBA00023016"/>
    </source>
</evidence>
<evidence type="ECO:0000256" key="3">
    <source>
        <dbReference type="ARBA" id="ARBA00010541"/>
    </source>
</evidence>
<evidence type="ECO:0000256" key="4">
    <source>
        <dbReference type="ARBA" id="ARBA00013035"/>
    </source>
</evidence>
<evidence type="ECO:0000256" key="2">
    <source>
        <dbReference type="ARBA" id="ARBA00004418"/>
    </source>
</evidence>
<evidence type="ECO:0000256" key="5">
    <source>
        <dbReference type="ARBA" id="ARBA00013958"/>
    </source>
</evidence>
<dbReference type="EMBL" id="JACIJB010000004">
    <property type="protein sequence ID" value="MBB5660642.1"/>
    <property type="molecule type" value="Genomic_DNA"/>
</dbReference>
<comment type="caution">
    <text evidence="14">The sequence shown here is derived from an EMBL/GenBank/DDBJ whole genome shotgun (WGS) entry which is preliminary data.</text>
</comment>
<dbReference type="InterPro" id="IPR001940">
    <property type="entry name" value="Peptidase_S1C"/>
</dbReference>
<dbReference type="InterPro" id="IPR001478">
    <property type="entry name" value="PDZ"/>
</dbReference>
<evidence type="ECO:0000259" key="13">
    <source>
        <dbReference type="PROSITE" id="PS50106"/>
    </source>
</evidence>
<comment type="similarity">
    <text evidence="3">Belongs to the peptidase S1C family.</text>
</comment>
<dbReference type="OrthoDB" id="9758917at2"/>
<dbReference type="PROSITE" id="PS50106">
    <property type="entry name" value="PDZ"/>
    <property type="match status" value="1"/>
</dbReference>